<evidence type="ECO:0000313" key="3">
    <source>
        <dbReference type="Proteomes" id="UP000054023"/>
    </source>
</evidence>
<feature type="transmembrane region" description="Helical" evidence="1">
    <location>
        <begin position="69"/>
        <end position="86"/>
    </location>
</feature>
<keyword evidence="1" id="KW-0472">Membrane</keyword>
<keyword evidence="1" id="KW-1133">Transmembrane helix</keyword>
<dbReference type="Proteomes" id="UP000054023">
    <property type="component" value="Unassembled WGS sequence"/>
</dbReference>
<gene>
    <name evidence="2" type="ORF">AVL63_06155</name>
</gene>
<feature type="transmembrane region" description="Helical" evidence="1">
    <location>
        <begin position="132"/>
        <end position="154"/>
    </location>
</feature>
<reference evidence="3" key="1">
    <citation type="submission" date="2015-12" db="EMBL/GenBank/DDBJ databases">
        <authorList>
            <person name="Nair G.R."/>
            <person name="Kaur G."/>
            <person name="Mayilraj S."/>
        </authorList>
    </citation>
    <scope>NUCLEOTIDE SEQUENCE [LARGE SCALE GENOMIC DNA]</scope>
    <source>
        <strain evidence="3">CD08_7</strain>
    </source>
</reference>
<dbReference type="STRING" id="317018.AVL63_06155"/>
<feature type="transmembrane region" description="Helical" evidence="1">
    <location>
        <begin position="106"/>
        <end position="126"/>
    </location>
</feature>
<evidence type="ECO:0000256" key="1">
    <source>
        <dbReference type="SAM" id="Phobius"/>
    </source>
</evidence>
<keyword evidence="1" id="KW-0812">Transmembrane</keyword>
<protein>
    <submittedName>
        <fullName evidence="2">Uncharacterized protein</fullName>
    </submittedName>
</protein>
<dbReference type="AlphaFoldDB" id="A0A0W8IDL6"/>
<keyword evidence="3" id="KW-1185">Reference proteome</keyword>
<sequence>MDSNHASGRPAGPVGHPSADEARLALSELDQDVARLAHSAVAPWWYHVSLGAIAALVIGAQAFPGGTGSPFIVLGVLALVILTTTYGRRSHMSLRRPAGSRSRWLVVMVSVVLFSAFVSVLVMKLAGLPQGWALVPALIAGLATVAFGRIYDVVQRQEIVGRGRAGR</sequence>
<evidence type="ECO:0000313" key="2">
    <source>
        <dbReference type="EMBL" id="KUG58061.1"/>
    </source>
</evidence>
<proteinExistence type="predicted"/>
<accession>A0A0W8IDL6</accession>
<organism evidence="2 3">
    <name type="scientific">Nesterenkonia jeotgali</name>
    <dbReference type="NCBI Taxonomy" id="317018"/>
    <lineage>
        <taxon>Bacteria</taxon>
        <taxon>Bacillati</taxon>
        <taxon>Actinomycetota</taxon>
        <taxon>Actinomycetes</taxon>
        <taxon>Micrococcales</taxon>
        <taxon>Micrococcaceae</taxon>
        <taxon>Nesterenkonia</taxon>
    </lineage>
</organism>
<dbReference type="EMBL" id="LQBM01000004">
    <property type="protein sequence ID" value="KUG58061.1"/>
    <property type="molecule type" value="Genomic_DNA"/>
</dbReference>
<feature type="transmembrane region" description="Helical" evidence="1">
    <location>
        <begin position="44"/>
        <end position="63"/>
    </location>
</feature>
<name>A0A0W8IDL6_9MICC</name>
<comment type="caution">
    <text evidence="2">The sequence shown here is derived from an EMBL/GenBank/DDBJ whole genome shotgun (WGS) entry which is preliminary data.</text>
</comment>